<protein>
    <submittedName>
        <fullName evidence="3">Lipocalin-like domain-containing protein</fullName>
    </submittedName>
</protein>
<organism evidence="3 4">
    <name type="scientific">Salinimicrobium sediminis</name>
    <dbReference type="NCBI Taxonomy" id="1343891"/>
    <lineage>
        <taxon>Bacteria</taxon>
        <taxon>Pseudomonadati</taxon>
        <taxon>Bacteroidota</taxon>
        <taxon>Flavobacteriia</taxon>
        <taxon>Flavobacteriales</taxon>
        <taxon>Flavobacteriaceae</taxon>
        <taxon>Salinimicrobium</taxon>
    </lineage>
</organism>
<keyword evidence="1" id="KW-0732">Signal</keyword>
<feature type="signal peptide" evidence="1">
    <location>
        <begin position="1"/>
        <end position="20"/>
    </location>
</feature>
<dbReference type="InterPro" id="IPR024311">
    <property type="entry name" value="Lipocalin-like"/>
</dbReference>
<dbReference type="RefSeq" id="WP_097055197.1">
    <property type="nucleotide sequence ID" value="NZ_OCMF01000001.1"/>
</dbReference>
<name>A0A285X4Y9_9FLAO</name>
<dbReference type="EMBL" id="OCMF01000001">
    <property type="protein sequence ID" value="SOC79469.1"/>
    <property type="molecule type" value="Genomic_DNA"/>
</dbReference>
<dbReference type="OrthoDB" id="1151388at2"/>
<gene>
    <name evidence="3" type="ORF">SAMN06296241_0994</name>
</gene>
<dbReference type="AlphaFoldDB" id="A0A285X4Y9"/>
<evidence type="ECO:0000313" key="3">
    <source>
        <dbReference type="EMBL" id="SOC79469.1"/>
    </source>
</evidence>
<accession>A0A285X4Y9</accession>
<feature type="domain" description="Lipocalin-like" evidence="2">
    <location>
        <begin position="35"/>
        <end position="124"/>
    </location>
</feature>
<keyword evidence="4" id="KW-1185">Reference proteome</keyword>
<sequence>MKTLKLLLALFMLVGLGACSDDDDGGNGTAEANRIVGEWKMQSMSIDGEAVPISDCEAQSRVIFKTNGNLTSTDFFEEIDSEECISEVTNESWQYRGNNVYRFSDGTDTYDVEVLFSNNNNRFSITEIDDDFGTFTVVWVRV</sequence>
<proteinExistence type="predicted"/>
<dbReference type="PROSITE" id="PS51257">
    <property type="entry name" value="PROKAR_LIPOPROTEIN"/>
    <property type="match status" value="1"/>
</dbReference>
<feature type="chain" id="PRO_5012673643" evidence="1">
    <location>
        <begin position="21"/>
        <end position="142"/>
    </location>
</feature>
<evidence type="ECO:0000313" key="4">
    <source>
        <dbReference type="Proteomes" id="UP000219193"/>
    </source>
</evidence>
<evidence type="ECO:0000256" key="1">
    <source>
        <dbReference type="SAM" id="SignalP"/>
    </source>
</evidence>
<reference evidence="4" key="1">
    <citation type="submission" date="2017-09" db="EMBL/GenBank/DDBJ databases">
        <authorList>
            <person name="Varghese N."/>
            <person name="Submissions S."/>
        </authorList>
    </citation>
    <scope>NUCLEOTIDE SEQUENCE [LARGE SCALE GENOMIC DNA]</scope>
    <source>
        <strain evidence="4">CGMCC 1.12641</strain>
    </source>
</reference>
<evidence type="ECO:0000259" key="2">
    <source>
        <dbReference type="Pfam" id="PF13648"/>
    </source>
</evidence>
<dbReference type="Proteomes" id="UP000219193">
    <property type="component" value="Unassembled WGS sequence"/>
</dbReference>
<dbReference type="Pfam" id="PF13648">
    <property type="entry name" value="Lipocalin_4"/>
    <property type="match status" value="1"/>
</dbReference>